<reference evidence="2" key="1">
    <citation type="submission" date="2020-12" db="EMBL/GenBank/DDBJ databases">
        <title>Vagococcus allomyrinae sp. nov. and Enterococcus lavae sp. nov., isolated from the larvae of Allomyrina dichotoma.</title>
        <authorList>
            <person name="Lee S.D."/>
        </authorList>
    </citation>
    <scope>NUCLEOTIDE SEQUENCE</scope>
    <source>
        <strain evidence="2">BWB3-3</strain>
    </source>
</reference>
<gene>
    <name evidence="2" type="ORF">I6N95_04915</name>
</gene>
<organism evidence="2 3">
    <name type="scientific">Vagococcus allomyrinae</name>
    <dbReference type="NCBI Taxonomy" id="2794353"/>
    <lineage>
        <taxon>Bacteria</taxon>
        <taxon>Bacillati</taxon>
        <taxon>Bacillota</taxon>
        <taxon>Bacilli</taxon>
        <taxon>Lactobacillales</taxon>
        <taxon>Enterococcaceae</taxon>
        <taxon>Vagococcus</taxon>
    </lineage>
</organism>
<dbReference type="InterPro" id="IPR000182">
    <property type="entry name" value="GNAT_dom"/>
</dbReference>
<name>A0A940STJ4_9ENTE</name>
<dbReference type="InterPro" id="IPR016181">
    <property type="entry name" value="Acyl_CoA_acyltransferase"/>
</dbReference>
<keyword evidence="3" id="KW-1185">Reference proteome</keyword>
<dbReference type="CDD" id="cd04301">
    <property type="entry name" value="NAT_SF"/>
    <property type="match status" value="1"/>
</dbReference>
<dbReference type="SUPFAM" id="SSF55729">
    <property type="entry name" value="Acyl-CoA N-acyltransferases (Nat)"/>
    <property type="match status" value="1"/>
</dbReference>
<dbReference type="AlphaFoldDB" id="A0A940STJ4"/>
<dbReference type="EMBL" id="JAEEGA010000002">
    <property type="protein sequence ID" value="MBP1040350.1"/>
    <property type="molecule type" value="Genomic_DNA"/>
</dbReference>
<accession>A0A940STJ4</accession>
<dbReference type="RefSeq" id="WP_209525242.1">
    <property type="nucleotide sequence ID" value="NZ_JAEEGA010000002.1"/>
</dbReference>
<dbReference type="Proteomes" id="UP000674938">
    <property type="component" value="Unassembled WGS sequence"/>
</dbReference>
<protein>
    <submittedName>
        <fullName evidence="2">GNAT family N-acetyltransferase</fullName>
    </submittedName>
</protein>
<comment type="caution">
    <text evidence="2">The sequence shown here is derived from an EMBL/GenBank/DDBJ whole genome shotgun (WGS) entry which is preliminary data.</text>
</comment>
<proteinExistence type="predicted"/>
<dbReference type="Gene3D" id="3.40.630.30">
    <property type="match status" value="1"/>
</dbReference>
<evidence type="ECO:0000313" key="2">
    <source>
        <dbReference type="EMBL" id="MBP1040350.1"/>
    </source>
</evidence>
<feature type="domain" description="N-acetyltransferase" evidence="1">
    <location>
        <begin position="163"/>
        <end position="327"/>
    </location>
</feature>
<dbReference type="Pfam" id="PF00583">
    <property type="entry name" value="Acetyltransf_1"/>
    <property type="match status" value="1"/>
</dbReference>
<evidence type="ECO:0000259" key="1">
    <source>
        <dbReference type="PROSITE" id="PS51186"/>
    </source>
</evidence>
<sequence>MSIEIKPIDLHFFDFFVELALDNYYLERTSVGALQANVERSYFVNNLKSLLTDGTGCMALENGKIVGYLAFSCIDVNHTGEKEATSPLYGYGIRHVERGKVIGKLFTSLAANLCEHYVQHLNINVYAHDSEVLWTYIASSFAMDTTDVVRDVHSSIHAEPLDYVFREVDKQELLAYQDTIIELYRQLINHLRLSPVFYHCQDFLPIENRFDDFLSDTLKIFAVFDKDKLIGMINAEPVDNGFAAYDGDAMSMGDVFIEPQYRGKGIGEALLKFANDELLKIGVKRLFVTHGTINPTARGFWDNHFDNFSYALTRQIDTDMLGKIALF</sequence>
<evidence type="ECO:0000313" key="3">
    <source>
        <dbReference type="Proteomes" id="UP000674938"/>
    </source>
</evidence>
<dbReference type="PROSITE" id="PS51186">
    <property type="entry name" value="GNAT"/>
    <property type="match status" value="1"/>
</dbReference>
<dbReference type="GO" id="GO:0016747">
    <property type="term" value="F:acyltransferase activity, transferring groups other than amino-acyl groups"/>
    <property type="evidence" value="ECO:0007669"/>
    <property type="project" value="InterPro"/>
</dbReference>